<dbReference type="AlphaFoldDB" id="A0A9W8MXJ9"/>
<dbReference type="Pfam" id="PF01394">
    <property type="entry name" value="Clathrin_propel"/>
    <property type="match status" value="2"/>
</dbReference>
<dbReference type="GO" id="GO:0006895">
    <property type="term" value="P:Golgi to endosome transport"/>
    <property type="evidence" value="ECO:0007669"/>
    <property type="project" value="TreeGrafter"/>
</dbReference>
<dbReference type="SUPFAM" id="SSF50989">
    <property type="entry name" value="Clathrin heavy-chain terminal domain"/>
    <property type="match status" value="1"/>
</dbReference>
<sequence>MAAIDTSKPIAFCEHLQLSSLGVQPASISFQTLTLESDHFICIREKVNEQGQVVIIDLSDANNVLRRPISADSAIMHPKQKILALKAARTLQIFNIDTKQKVKSHVNNEDIVFWKWVSDTTIGMVTETAVYHWTIADQTSPPQKVFDRHPTLAGCQIINYRVAPDEKWLVLVGISGNSTNPSAFKIKGSMQLYSRERGVSQPIEGHAASFAEMKLDGHQKPTKLFTFAVRTATGAKVSGSYSVLGKSLTWYCSYI</sequence>
<gene>
    <name evidence="1" type="ORF">NLJ89_g4628</name>
</gene>
<evidence type="ECO:0008006" key="3">
    <source>
        <dbReference type="Google" id="ProtNLM"/>
    </source>
</evidence>
<dbReference type="GO" id="GO:0032051">
    <property type="term" value="F:clathrin light chain binding"/>
    <property type="evidence" value="ECO:0007669"/>
    <property type="project" value="TreeGrafter"/>
</dbReference>
<organism evidence="1 2">
    <name type="scientific">Agrocybe chaxingu</name>
    <dbReference type="NCBI Taxonomy" id="84603"/>
    <lineage>
        <taxon>Eukaryota</taxon>
        <taxon>Fungi</taxon>
        <taxon>Dikarya</taxon>
        <taxon>Basidiomycota</taxon>
        <taxon>Agaricomycotina</taxon>
        <taxon>Agaricomycetes</taxon>
        <taxon>Agaricomycetidae</taxon>
        <taxon>Agaricales</taxon>
        <taxon>Agaricineae</taxon>
        <taxon>Strophariaceae</taxon>
        <taxon>Agrocybe</taxon>
    </lineage>
</organism>
<dbReference type="PANTHER" id="PTHR10292">
    <property type="entry name" value="CLATHRIN HEAVY CHAIN RELATED"/>
    <property type="match status" value="1"/>
</dbReference>
<dbReference type="GO" id="GO:0030130">
    <property type="term" value="C:clathrin coat of trans-Golgi network vesicle"/>
    <property type="evidence" value="ECO:0007669"/>
    <property type="project" value="InterPro"/>
</dbReference>
<dbReference type="GO" id="GO:0030132">
    <property type="term" value="C:clathrin coat of coated pit"/>
    <property type="evidence" value="ECO:0007669"/>
    <property type="project" value="InterPro"/>
</dbReference>
<dbReference type="GO" id="GO:0006886">
    <property type="term" value="P:intracellular protein transport"/>
    <property type="evidence" value="ECO:0007669"/>
    <property type="project" value="InterPro"/>
</dbReference>
<dbReference type="OrthoDB" id="2113814at2759"/>
<dbReference type="GO" id="GO:0005198">
    <property type="term" value="F:structural molecule activity"/>
    <property type="evidence" value="ECO:0007669"/>
    <property type="project" value="InterPro"/>
</dbReference>
<dbReference type="PANTHER" id="PTHR10292:SF1">
    <property type="entry name" value="CLATHRIN HEAVY CHAIN"/>
    <property type="match status" value="1"/>
</dbReference>
<name>A0A9W8MXJ9_9AGAR</name>
<accession>A0A9W8MXJ9</accession>
<dbReference type="InterPro" id="IPR016025">
    <property type="entry name" value="Clathrin_H-chain_N"/>
</dbReference>
<comment type="caution">
    <text evidence="1">The sequence shown here is derived from an EMBL/GenBank/DDBJ whole genome shotgun (WGS) entry which is preliminary data.</text>
</comment>
<proteinExistence type="predicted"/>
<dbReference type="InterPro" id="IPR022365">
    <property type="entry name" value="Clathrin_H-chain_propeller_rpt"/>
</dbReference>
<dbReference type="EMBL" id="JANKHO010000393">
    <property type="protein sequence ID" value="KAJ3510506.1"/>
    <property type="molecule type" value="Genomic_DNA"/>
</dbReference>
<dbReference type="GO" id="GO:0005829">
    <property type="term" value="C:cytosol"/>
    <property type="evidence" value="ECO:0007669"/>
    <property type="project" value="GOC"/>
</dbReference>
<dbReference type="GO" id="GO:0071439">
    <property type="term" value="C:clathrin complex"/>
    <property type="evidence" value="ECO:0007669"/>
    <property type="project" value="TreeGrafter"/>
</dbReference>
<dbReference type="GO" id="GO:0030479">
    <property type="term" value="C:actin cortical patch"/>
    <property type="evidence" value="ECO:0007669"/>
    <property type="project" value="TreeGrafter"/>
</dbReference>
<keyword evidence="2" id="KW-1185">Reference proteome</keyword>
<reference evidence="1" key="1">
    <citation type="submission" date="2022-07" db="EMBL/GenBank/DDBJ databases">
        <title>Genome Sequence of Agrocybe chaxingu.</title>
        <authorList>
            <person name="Buettner E."/>
        </authorList>
    </citation>
    <scope>NUCLEOTIDE SEQUENCE</scope>
    <source>
        <strain evidence="1">MP-N11</strain>
    </source>
</reference>
<dbReference type="GO" id="GO:0006898">
    <property type="term" value="P:receptor-mediated endocytosis"/>
    <property type="evidence" value="ECO:0007669"/>
    <property type="project" value="TreeGrafter"/>
</dbReference>
<protein>
    <recommendedName>
        <fullName evidence="3">Clathrin heavy chain</fullName>
    </recommendedName>
</protein>
<dbReference type="Gene3D" id="2.130.10.110">
    <property type="entry name" value="Clathrin heavy-chain terminal domain"/>
    <property type="match status" value="1"/>
</dbReference>
<evidence type="ECO:0000313" key="2">
    <source>
        <dbReference type="Proteomes" id="UP001148786"/>
    </source>
</evidence>
<dbReference type="Proteomes" id="UP001148786">
    <property type="component" value="Unassembled WGS sequence"/>
</dbReference>
<evidence type="ECO:0000313" key="1">
    <source>
        <dbReference type="EMBL" id="KAJ3510506.1"/>
    </source>
</evidence>